<feature type="compositionally biased region" description="Low complexity" evidence="1">
    <location>
        <begin position="188"/>
        <end position="200"/>
    </location>
</feature>
<accession>N9XGD1</accession>
<evidence type="ECO:0008006" key="4">
    <source>
        <dbReference type="Google" id="ProtNLM"/>
    </source>
</evidence>
<feature type="region of interest" description="Disordered" evidence="1">
    <location>
        <begin position="180"/>
        <end position="200"/>
    </location>
</feature>
<name>N9XGD1_9CLOT</name>
<evidence type="ECO:0000313" key="2">
    <source>
        <dbReference type="EMBL" id="ENY98732.1"/>
    </source>
</evidence>
<proteinExistence type="predicted"/>
<comment type="caution">
    <text evidence="2">The sequence shown here is derived from an EMBL/GenBank/DDBJ whole genome shotgun (WGS) entry which is preliminary data.</text>
</comment>
<feature type="compositionally biased region" description="Basic and acidic residues" evidence="1">
    <location>
        <begin position="140"/>
        <end position="151"/>
    </location>
</feature>
<organism evidence="2 3">
    <name type="scientific">Clostridium thermobutyricum</name>
    <dbReference type="NCBI Taxonomy" id="29372"/>
    <lineage>
        <taxon>Bacteria</taxon>
        <taxon>Bacillati</taxon>
        <taxon>Bacillota</taxon>
        <taxon>Clostridia</taxon>
        <taxon>Eubacteriales</taxon>
        <taxon>Clostridiaceae</taxon>
        <taxon>Clostridium</taxon>
    </lineage>
</organism>
<dbReference type="HOGENOM" id="CLU_841192_0_0_9"/>
<gene>
    <name evidence="2" type="ORF">HMPREF1092_03290</name>
</gene>
<dbReference type="eggNOG" id="COG3935">
    <property type="taxonomic scope" value="Bacteria"/>
</dbReference>
<dbReference type="PATRIC" id="fig|999411.4.peg.3204"/>
<dbReference type="AlphaFoldDB" id="N9XGD1"/>
<protein>
    <recommendedName>
        <fullName evidence="4">DnaD domain-containing protein</fullName>
    </recommendedName>
</protein>
<feature type="region of interest" description="Disordered" evidence="1">
    <location>
        <begin position="124"/>
        <end position="151"/>
    </location>
</feature>
<sequence length="330" mass="39208">MEKSRLLRKSRPIVYDMDLAVLIGDREAQVLQQIEYWCNIKEQADLRNEKTIEMGYINGYYWTYNTIEEWHKQFPCWSLMTIRRLLKNLRDKNLVITGNFNKKGYDRTLWYTVNHEELIRLEKESENKKQENKNSICSKRTNEENNPLKDNKNEKIIENIHVFKKNKSKVQKEQNNMFKKNEPIPKNTTKTSTKISTSSSSDEFESNNLIDYFNENICELKKTTRVKFEKFIENKSIEFVKALIDYQAEINTKSYAGFAKAIDNFKDLETVEELNEAIEKFRASKKQKAEFANKTKKSNKNKVTTFEETKEQQLQSYNDVVEDDFNNLTL</sequence>
<evidence type="ECO:0000313" key="3">
    <source>
        <dbReference type="Proteomes" id="UP000013097"/>
    </source>
</evidence>
<dbReference type="EMBL" id="AGYT01000026">
    <property type="protein sequence ID" value="ENY98732.1"/>
    <property type="molecule type" value="Genomic_DNA"/>
</dbReference>
<dbReference type="Proteomes" id="UP000013097">
    <property type="component" value="Unassembled WGS sequence"/>
</dbReference>
<dbReference type="RefSeq" id="WP_002599730.1">
    <property type="nucleotide sequence ID" value="NZ_KB850960.1"/>
</dbReference>
<evidence type="ECO:0000256" key="1">
    <source>
        <dbReference type="SAM" id="MobiDB-lite"/>
    </source>
</evidence>
<reference evidence="2 3" key="1">
    <citation type="submission" date="2013-01" db="EMBL/GenBank/DDBJ databases">
        <title>The Genome Sequence of Clostridium colicanis 209318.</title>
        <authorList>
            <consortium name="The Broad Institute Genome Sequencing Platform"/>
            <person name="Earl A."/>
            <person name="Ward D."/>
            <person name="Feldgarden M."/>
            <person name="Gevers D."/>
            <person name="Courvalin P."/>
            <person name="Lambert T."/>
            <person name="Walker B."/>
            <person name="Young S.K."/>
            <person name="Zeng Q."/>
            <person name="Gargeya S."/>
            <person name="Fitzgerald M."/>
            <person name="Haas B."/>
            <person name="Abouelleil A."/>
            <person name="Alvarado L."/>
            <person name="Arachchi H.M."/>
            <person name="Berlin A.M."/>
            <person name="Chapman S.B."/>
            <person name="Dewar J."/>
            <person name="Goldberg J."/>
            <person name="Griggs A."/>
            <person name="Gujja S."/>
            <person name="Hansen M."/>
            <person name="Howarth C."/>
            <person name="Imamovic A."/>
            <person name="Larimer J."/>
            <person name="McCowan C."/>
            <person name="Murphy C."/>
            <person name="Neiman D."/>
            <person name="Pearson M."/>
            <person name="Priest M."/>
            <person name="Roberts A."/>
            <person name="Saif S."/>
            <person name="Shea T."/>
            <person name="Sisk P."/>
            <person name="Sykes S."/>
            <person name="Wortman J."/>
            <person name="Nusbaum C."/>
            <person name="Birren B."/>
        </authorList>
    </citation>
    <scope>NUCLEOTIDE SEQUENCE [LARGE SCALE GENOMIC DNA]</scope>
    <source>
        <strain evidence="2 3">209318</strain>
    </source>
</reference>
<keyword evidence="3" id="KW-1185">Reference proteome</keyword>